<organism evidence="1 2">
    <name type="scientific">Liparis tanakae</name>
    <name type="common">Tanaka's snailfish</name>
    <dbReference type="NCBI Taxonomy" id="230148"/>
    <lineage>
        <taxon>Eukaryota</taxon>
        <taxon>Metazoa</taxon>
        <taxon>Chordata</taxon>
        <taxon>Craniata</taxon>
        <taxon>Vertebrata</taxon>
        <taxon>Euteleostomi</taxon>
        <taxon>Actinopterygii</taxon>
        <taxon>Neopterygii</taxon>
        <taxon>Teleostei</taxon>
        <taxon>Neoteleostei</taxon>
        <taxon>Acanthomorphata</taxon>
        <taxon>Eupercaria</taxon>
        <taxon>Perciformes</taxon>
        <taxon>Cottioidei</taxon>
        <taxon>Cottales</taxon>
        <taxon>Liparidae</taxon>
        <taxon>Liparis</taxon>
    </lineage>
</organism>
<accession>A0A4Z2I7L6</accession>
<evidence type="ECO:0000313" key="1">
    <source>
        <dbReference type="EMBL" id="TNN73163.1"/>
    </source>
</evidence>
<evidence type="ECO:0000313" key="2">
    <source>
        <dbReference type="Proteomes" id="UP000314294"/>
    </source>
</evidence>
<proteinExistence type="predicted"/>
<reference evidence="1 2" key="1">
    <citation type="submission" date="2019-03" db="EMBL/GenBank/DDBJ databases">
        <title>First draft genome of Liparis tanakae, snailfish: a comprehensive survey of snailfish specific genes.</title>
        <authorList>
            <person name="Kim W."/>
            <person name="Song I."/>
            <person name="Jeong J.-H."/>
            <person name="Kim D."/>
            <person name="Kim S."/>
            <person name="Ryu S."/>
            <person name="Song J.Y."/>
            <person name="Lee S.K."/>
        </authorList>
    </citation>
    <scope>NUCLEOTIDE SEQUENCE [LARGE SCALE GENOMIC DNA]</scope>
    <source>
        <tissue evidence="1">Muscle</tissue>
    </source>
</reference>
<keyword evidence="2" id="KW-1185">Reference proteome</keyword>
<gene>
    <name evidence="1" type="ORF">EYF80_016649</name>
</gene>
<comment type="caution">
    <text evidence="1">The sequence shown here is derived from an EMBL/GenBank/DDBJ whole genome shotgun (WGS) entry which is preliminary data.</text>
</comment>
<dbReference type="EMBL" id="SRLO01000128">
    <property type="protein sequence ID" value="TNN73163.1"/>
    <property type="molecule type" value="Genomic_DNA"/>
</dbReference>
<protein>
    <submittedName>
        <fullName evidence="1">Uncharacterized protein</fullName>
    </submittedName>
</protein>
<name>A0A4Z2I7L6_9TELE</name>
<dbReference type="AlphaFoldDB" id="A0A4Z2I7L6"/>
<sequence length="123" mass="13270">MLSALSVAEFCRTDAARFAASKRFRASCRCLSTAESTLRSFPADSLGLLVFFGLLLHLLTPALHAPRLRLQQLLEPVAVSEARWRAGLSDVSLGAAVSRLQAGVGRRQRGGVQSRVQSHLGRA</sequence>
<dbReference type="Proteomes" id="UP000314294">
    <property type="component" value="Unassembled WGS sequence"/>
</dbReference>